<feature type="region of interest" description="Disordered" evidence="1">
    <location>
        <begin position="125"/>
        <end position="151"/>
    </location>
</feature>
<feature type="transmembrane region" description="Helical" evidence="2">
    <location>
        <begin position="76"/>
        <end position="94"/>
    </location>
</feature>
<dbReference type="STRING" id="260084.SAMN02927928_3024"/>
<feature type="transmembrane region" description="Helical" evidence="2">
    <location>
        <begin position="21"/>
        <end position="40"/>
    </location>
</feature>
<keyword evidence="4" id="KW-1185">Reference proteome</keyword>
<proteinExistence type="predicted"/>
<sequence length="151" mass="16351">MEFPLLPQMSRAAKMTLLVRTCLAVLTVTIAILVFGPFGGLEQKVGFTDKEAHVLAFYALTGLSLLALPKIRKWDVALICLAIGGLIEVVQAMVGRDGNVPDWLADAFGISLVMAPLVMQSMRRSMQGSRPSRRRTDRVGANADAVSKLPL</sequence>
<protein>
    <submittedName>
        <fullName evidence="3">VanZ like family protein</fullName>
    </submittedName>
</protein>
<evidence type="ECO:0000313" key="4">
    <source>
        <dbReference type="Proteomes" id="UP000199150"/>
    </source>
</evidence>
<evidence type="ECO:0000256" key="2">
    <source>
        <dbReference type="SAM" id="Phobius"/>
    </source>
</evidence>
<feature type="transmembrane region" description="Helical" evidence="2">
    <location>
        <begin position="100"/>
        <end position="119"/>
    </location>
</feature>
<evidence type="ECO:0000313" key="3">
    <source>
        <dbReference type="EMBL" id="SCW73115.1"/>
    </source>
</evidence>
<accession>A0A1G4SX01</accession>
<dbReference type="NCBIfam" id="NF037970">
    <property type="entry name" value="vanZ_1"/>
    <property type="match status" value="1"/>
</dbReference>
<dbReference type="Proteomes" id="UP000199150">
    <property type="component" value="Unassembled WGS sequence"/>
</dbReference>
<keyword evidence="2" id="KW-0472">Membrane</keyword>
<name>A0A1G4SX01_9CAUL</name>
<reference evidence="4" key="1">
    <citation type="submission" date="2016-10" db="EMBL/GenBank/DDBJ databases">
        <authorList>
            <person name="Varghese N."/>
            <person name="Submissions S."/>
        </authorList>
    </citation>
    <scope>NUCLEOTIDE SEQUENCE [LARGE SCALE GENOMIC DNA]</scope>
    <source>
        <strain evidence="4">CGMCC 1.3431</strain>
    </source>
</reference>
<organism evidence="3 4">
    <name type="scientific">Asticcacaulis taihuensis</name>
    <dbReference type="NCBI Taxonomy" id="260084"/>
    <lineage>
        <taxon>Bacteria</taxon>
        <taxon>Pseudomonadati</taxon>
        <taxon>Pseudomonadota</taxon>
        <taxon>Alphaproteobacteria</taxon>
        <taxon>Caulobacterales</taxon>
        <taxon>Caulobacteraceae</taxon>
        <taxon>Asticcacaulis</taxon>
    </lineage>
</organism>
<keyword evidence="2" id="KW-0812">Transmembrane</keyword>
<gene>
    <name evidence="3" type="ORF">SAMN02927928_3024</name>
</gene>
<dbReference type="EMBL" id="FMTS01000005">
    <property type="protein sequence ID" value="SCW73115.1"/>
    <property type="molecule type" value="Genomic_DNA"/>
</dbReference>
<dbReference type="AlphaFoldDB" id="A0A1G4SX01"/>
<keyword evidence="2" id="KW-1133">Transmembrane helix</keyword>
<feature type="transmembrane region" description="Helical" evidence="2">
    <location>
        <begin position="52"/>
        <end position="69"/>
    </location>
</feature>
<evidence type="ECO:0000256" key="1">
    <source>
        <dbReference type="SAM" id="MobiDB-lite"/>
    </source>
</evidence>